<proteinExistence type="predicted"/>
<organism evidence="1 2">
    <name type="scientific">Arctium lappa</name>
    <name type="common">Greater burdock</name>
    <name type="synonym">Lappa major</name>
    <dbReference type="NCBI Taxonomy" id="4217"/>
    <lineage>
        <taxon>Eukaryota</taxon>
        <taxon>Viridiplantae</taxon>
        <taxon>Streptophyta</taxon>
        <taxon>Embryophyta</taxon>
        <taxon>Tracheophyta</taxon>
        <taxon>Spermatophyta</taxon>
        <taxon>Magnoliopsida</taxon>
        <taxon>eudicotyledons</taxon>
        <taxon>Gunneridae</taxon>
        <taxon>Pentapetalae</taxon>
        <taxon>asterids</taxon>
        <taxon>campanulids</taxon>
        <taxon>Asterales</taxon>
        <taxon>Asteraceae</taxon>
        <taxon>Carduoideae</taxon>
        <taxon>Cardueae</taxon>
        <taxon>Arctiinae</taxon>
        <taxon>Arctium</taxon>
    </lineage>
</organism>
<accession>A0ACB8Y1Y9</accession>
<keyword evidence="2" id="KW-1185">Reference proteome</keyword>
<evidence type="ECO:0000313" key="2">
    <source>
        <dbReference type="Proteomes" id="UP001055879"/>
    </source>
</evidence>
<reference evidence="1 2" key="2">
    <citation type="journal article" date="2022" name="Mol. Ecol. Resour.">
        <title>The genomes of chicory, endive, great burdock and yacon provide insights into Asteraceae paleo-polyploidization history and plant inulin production.</title>
        <authorList>
            <person name="Fan W."/>
            <person name="Wang S."/>
            <person name="Wang H."/>
            <person name="Wang A."/>
            <person name="Jiang F."/>
            <person name="Liu H."/>
            <person name="Zhao H."/>
            <person name="Xu D."/>
            <person name="Zhang Y."/>
        </authorList>
    </citation>
    <scope>NUCLEOTIDE SEQUENCE [LARGE SCALE GENOMIC DNA]</scope>
    <source>
        <strain evidence="2">cv. Niubang</strain>
    </source>
</reference>
<comment type="caution">
    <text evidence="1">The sequence shown here is derived from an EMBL/GenBank/DDBJ whole genome shotgun (WGS) entry which is preliminary data.</text>
</comment>
<reference evidence="2" key="1">
    <citation type="journal article" date="2022" name="Mol. Ecol. Resour.">
        <title>The genomes of chicory, endive, great burdock and yacon provide insights into Asteraceae palaeo-polyploidization history and plant inulin production.</title>
        <authorList>
            <person name="Fan W."/>
            <person name="Wang S."/>
            <person name="Wang H."/>
            <person name="Wang A."/>
            <person name="Jiang F."/>
            <person name="Liu H."/>
            <person name="Zhao H."/>
            <person name="Xu D."/>
            <person name="Zhang Y."/>
        </authorList>
    </citation>
    <scope>NUCLEOTIDE SEQUENCE [LARGE SCALE GENOMIC DNA]</scope>
    <source>
        <strain evidence="2">cv. Niubang</strain>
    </source>
</reference>
<evidence type="ECO:0000313" key="1">
    <source>
        <dbReference type="EMBL" id="KAI3678026.1"/>
    </source>
</evidence>
<gene>
    <name evidence="1" type="ORF">L6452_37305</name>
</gene>
<dbReference type="Proteomes" id="UP001055879">
    <property type="component" value="Linkage Group LG14"/>
</dbReference>
<sequence>MISDSRYEFVEDATCSLSKHPWFQKRGRVFATPGGRLEIGGKTDDVGDDTGDGGQKRRRCLTVKAPEIVMITPLVTRSGYPQQNLRMLILYALHVSY</sequence>
<name>A0ACB8Y1Y9_ARCLA</name>
<dbReference type="EMBL" id="CM042060">
    <property type="protein sequence ID" value="KAI3678026.1"/>
    <property type="molecule type" value="Genomic_DNA"/>
</dbReference>
<protein>
    <submittedName>
        <fullName evidence="1">Uncharacterized protein</fullName>
    </submittedName>
</protein>